<keyword evidence="4" id="KW-0614">Plasmid</keyword>
<proteinExistence type="predicted"/>
<evidence type="ECO:0000313" key="4">
    <source>
        <dbReference type="EMBL" id="AQP52742.1"/>
    </source>
</evidence>
<reference evidence="4 5" key="1">
    <citation type="journal article" date="2008" name="Int. J. Syst. Evol. Microbiol.">
        <title>Tessaracoccus flavescens sp. nov., isolated from marine sediment.</title>
        <authorList>
            <person name="Lee D.W."/>
            <person name="Lee S.D."/>
        </authorList>
    </citation>
    <scope>NUCLEOTIDE SEQUENCE [LARGE SCALE GENOMIC DNA]</scope>
    <source>
        <strain evidence="4 5">SST-39T</strain>
        <plasmid evidence="5">Plasmid</plasmid>
    </source>
</reference>
<dbReference type="NCBIfam" id="TIGR03696">
    <property type="entry name" value="Rhs_assc_core"/>
    <property type="match status" value="1"/>
</dbReference>
<dbReference type="KEGG" id="tfa:BW733_17760"/>
<feature type="compositionally biased region" description="Basic residues" evidence="2">
    <location>
        <begin position="2000"/>
        <end position="2014"/>
    </location>
</feature>
<evidence type="ECO:0000256" key="1">
    <source>
        <dbReference type="ARBA" id="ARBA00022737"/>
    </source>
</evidence>
<dbReference type="Gene3D" id="2.180.10.10">
    <property type="entry name" value="RHS repeat-associated core"/>
    <property type="match status" value="2"/>
</dbReference>
<dbReference type="InterPro" id="IPR022385">
    <property type="entry name" value="Rhs_assc_core"/>
</dbReference>
<keyword evidence="5" id="KW-1185">Reference proteome</keyword>
<dbReference type="Pfam" id="PF25023">
    <property type="entry name" value="TEN_YD-shell"/>
    <property type="match status" value="1"/>
</dbReference>
<gene>
    <name evidence="4" type="ORF">BW733_17760</name>
</gene>
<feature type="domain" description="Teneurin-like YD-shell" evidence="3">
    <location>
        <begin position="1568"/>
        <end position="1677"/>
    </location>
</feature>
<sequence length="2046" mass="213631">MVEEEAALGEVRFPDETAADGWRDIDTTLEARSDGTIQPKAVPVDVELGTGADELVVFDKGGDSEVGFSLEGVTLATPVLDGPTATYPDVLPGVDASVEVRSGGFEVLWVVKTPDAADLLSETYGNDVGEVVLPAKLRSKVAPAATAEGGVEFKQLGEAAGEFAAPTMWDSSAEVPGAHGAETDVAFDLAPAVQGRSARVAAAESSRELGVVASQEWLTAEDRVFPVVIDPTYQSVSGVPSFDTWVQNGVTVDKSAAADLRIGNDGTGMVARSFMNFDASLFKGRAVRRANLSLFGSYSSTCSQTEFAAYDAGLATTSSRWTAQPTLGAKRATSTSTVGQSASCPAARISIDMTAQAQGWSTTTASQVGMMLGATNVTNAYGWKIFHSSEGQNKPAITVWYNRTPDMPVAPTVAGVVSATTSSGVKKFIGVAKPTISVPVKDADVDTVTAVISRFTSATSLTPAAELCRGTAASGGTVKCTSVPDLPANSSVWIRATAGDGMGWSNYGPAVEVRYGAAKPHAPIISCPTGNGSWGTTVKAKETCTITAKQGTATASSPTSVTYRVNGGAWQTKSFTQITADTTVASLAIGGTEGVHSIDAYVKSPVGNASATTSYAFGYGKPALLSPSATLTTHGAVAVKAKGAPTSAGALQWRVKGSGETWRDITGTTGTVGASGEIATSFDMKAALEAASISSRVSVVIEVRGKFTFGTTAPLYTNVREIVRVPHAFGAGFPTTEVATGEVALWTGELQVTETDAELTTPGGGLSISRTHSTWAVPAEGPQSIYGPGWTASLDGGPTGVSEMELVDNTAVDGTLVLASAEGDVLPFAPANATARTTTTVPAGTYLPIGPDSEASELTLTVSTAAGKISATATDKDGISTLFTAPTLTSAAADAEFTTDSVTDSVTGEKTSYRYNTAGYVTAIIAPLPDGVTGDCVPGTPKDGCRILKLTYTGTGAATRLTTVTAQINTDPDRVLSTYTYTSGRLTSQTDAVTGLTTTYTWTGTDPQPKLASITPPGQAAFSYTYAADGKLSKVTRPVPATAGGGTAQLAAIVYNVAPAGIGGLDLAQFTTYDYNLPRTATTSFAVFGPDAPITSTPAASAEAWKRADVWLTDQEGYTIHEARYGAGDWQITANIYDASDNVIEAWDTRATAEIRKGENSAYTDVASAATKTVYNQTDIKAADGTTVLVPARTLVTDVYSPAAMILAEGATAPEMLRRHAATIYDQGAPEPGMSLATTETVTAERLDGTVVETLSTSFTGYAALDTGDKTGWELKQATSTTVDMNGNAEIDSADIRKETRYDAQGRIVEQRQPGSGSSDPGTRATIFWSAGANSRDAACGNQPKWAGYVCKEGPAAQPSGTPIPVTMHRDYQWHGAAATQQDISGQVTRTETTTFDTKARPVTVTTSVTGLTSSEPVPAVTTSYDNLGQVTGTTSSTGSTAMTYDTWGRQLTYTITPANGGTAETTTTVYNALGDVAKVVTPKSTTTNTYDGTDANGNTEHRGLLTKTETTVGTFTTTAQAAYDATGQLVLEKLPAGIQRETSYDLTGELVDQQYKGPGPDGLTEWFAWSITANASGQIISEISPEVTAGALAEATTADVRYSYDKAGRLTRVSDTTQDQCTTRNYTFDNRGNRLGASETSQETCTNTNPATSWTYDTADRPLTSGTSSYSYDQLGRQLTIPAVDAPNPNNGDIALGYYDDDSARSITQDGTTLTYGLDTAGRRATQTTTTSGAVTTTVTNHYTDDSDNPAWITTNSGGALATTVYTDLVADDLSMSIITDQANTRGELAIVTPRGDVAATITINTPNAVADGIDSWTRYTEYGQPHTPQPTGTTGAAGNGYGWLGAKQRTTTTTGLLLMGARLYNPATALFTSIDPIYGGNDTAYSYPNDPINSEDISGEKKKKWSWRKAFGATRKALHRVTNSRAFKTVCMFGVGALGTACSAVSLVSNISQGKWADAAMDVAGLAVGRAASRAMGRAYNQAYRAAKKANKGSRSWKQMKHKPKPKYPYKRKRVGKEMAGWGAGTGLALAYEGGKRSYSSRRR</sequence>
<keyword evidence="1" id="KW-0677">Repeat</keyword>
<dbReference type="InterPro" id="IPR056823">
    <property type="entry name" value="TEN-like_YD-shell"/>
</dbReference>
<accession>A0A1Q2D2Y2</accession>
<protein>
    <recommendedName>
        <fullName evidence="3">Teneurin-like YD-shell domain-containing protein</fullName>
    </recommendedName>
</protein>
<dbReference type="EMBL" id="CP019608">
    <property type="protein sequence ID" value="AQP52742.1"/>
    <property type="molecule type" value="Genomic_DNA"/>
</dbReference>
<geneLocation type="plasmid" evidence="4">
    <name>unnamed</name>
</geneLocation>
<dbReference type="NCBIfam" id="NF033679">
    <property type="entry name" value="DNRLRE_dom"/>
    <property type="match status" value="1"/>
</dbReference>
<organism evidence="4 5">
    <name type="scientific">Tessaracoccus flavescens</name>
    <dbReference type="NCBI Taxonomy" id="399497"/>
    <lineage>
        <taxon>Bacteria</taxon>
        <taxon>Bacillati</taxon>
        <taxon>Actinomycetota</taxon>
        <taxon>Actinomycetes</taxon>
        <taxon>Propionibacteriales</taxon>
        <taxon>Propionibacteriaceae</taxon>
        <taxon>Tessaracoccus</taxon>
    </lineage>
</organism>
<evidence type="ECO:0000259" key="3">
    <source>
        <dbReference type="Pfam" id="PF25023"/>
    </source>
</evidence>
<feature type="region of interest" description="Disordered" evidence="2">
    <location>
        <begin position="1992"/>
        <end position="2014"/>
    </location>
</feature>
<evidence type="ECO:0000313" key="5">
    <source>
        <dbReference type="Proteomes" id="UP000188235"/>
    </source>
</evidence>
<dbReference type="Proteomes" id="UP000188235">
    <property type="component" value="Plasmid unnamed"/>
</dbReference>
<evidence type="ECO:0000256" key="2">
    <source>
        <dbReference type="SAM" id="MobiDB-lite"/>
    </source>
</evidence>
<name>A0A1Q2D2Y2_9ACTN</name>